<feature type="compositionally biased region" description="Polar residues" evidence="1">
    <location>
        <begin position="8"/>
        <end position="24"/>
    </location>
</feature>
<evidence type="ECO:0000313" key="3">
    <source>
        <dbReference type="Proteomes" id="UP000616769"/>
    </source>
</evidence>
<name>A0A132A6T1_SARSC</name>
<dbReference type="Proteomes" id="UP000616769">
    <property type="component" value="Unassembled WGS sequence"/>
</dbReference>
<reference evidence="2 3" key="1">
    <citation type="journal article" date="2015" name="Parasit. Vectors">
        <title>Draft genome of the scabies mite.</title>
        <authorList>
            <person name="Rider S.D.Jr."/>
            <person name="Morgan M.S."/>
            <person name="Arlian L.G."/>
        </authorList>
    </citation>
    <scope>NUCLEOTIDE SEQUENCE [LARGE SCALE GENOMIC DNA]</scope>
    <source>
        <strain evidence="2">Arlian Lab</strain>
    </source>
</reference>
<sequence length="61" mass="7252">MEKKKTNQNRQVVIHSSLTNHKSGNLNHKRELVCKIFENCHRKNHLKFNTERRLDNIGSNI</sequence>
<gene>
    <name evidence="2" type="ORF">QR98_0051320</name>
</gene>
<feature type="region of interest" description="Disordered" evidence="1">
    <location>
        <begin position="1"/>
        <end position="24"/>
    </location>
</feature>
<dbReference type="VEuPathDB" id="VectorBase:SSCA001059"/>
<proteinExistence type="predicted"/>
<accession>A0A132A6T1</accession>
<protein>
    <submittedName>
        <fullName evidence="2">Uncharacterized protein</fullName>
    </submittedName>
</protein>
<comment type="caution">
    <text evidence="2">The sequence shown here is derived from an EMBL/GenBank/DDBJ whole genome shotgun (WGS) entry which is preliminary data.</text>
</comment>
<evidence type="ECO:0000256" key="1">
    <source>
        <dbReference type="SAM" id="MobiDB-lite"/>
    </source>
</evidence>
<dbReference type="AlphaFoldDB" id="A0A132A6T1"/>
<organism evidence="2 3">
    <name type="scientific">Sarcoptes scabiei</name>
    <name type="common">Itch mite</name>
    <name type="synonym">Acarus scabiei</name>
    <dbReference type="NCBI Taxonomy" id="52283"/>
    <lineage>
        <taxon>Eukaryota</taxon>
        <taxon>Metazoa</taxon>
        <taxon>Ecdysozoa</taxon>
        <taxon>Arthropoda</taxon>
        <taxon>Chelicerata</taxon>
        <taxon>Arachnida</taxon>
        <taxon>Acari</taxon>
        <taxon>Acariformes</taxon>
        <taxon>Sarcoptiformes</taxon>
        <taxon>Astigmata</taxon>
        <taxon>Psoroptidia</taxon>
        <taxon>Sarcoptoidea</taxon>
        <taxon>Sarcoptidae</taxon>
        <taxon>Sarcoptinae</taxon>
        <taxon>Sarcoptes</taxon>
    </lineage>
</organism>
<evidence type="ECO:0000313" key="2">
    <source>
        <dbReference type="EMBL" id="KPM06654.1"/>
    </source>
</evidence>
<dbReference type="EMBL" id="JXLN01011010">
    <property type="protein sequence ID" value="KPM06654.1"/>
    <property type="molecule type" value="Genomic_DNA"/>
</dbReference>